<accession>A0ABX5Y538</accession>
<keyword evidence="9" id="KW-1185">Reference proteome</keyword>
<evidence type="ECO:0000256" key="2">
    <source>
        <dbReference type="ARBA" id="ARBA00022481"/>
    </source>
</evidence>
<evidence type="ECO:0000259" key="7">
    <source>
        <dbReference type="Pfam" id="PF07596"/>
    </source>
</evidence>
<comment type="subcellular location">
    <subcellularLocation>
        <location evidence="1">Membrane</location>
        <topology evidence="1">Single-pass membrane protein</topology>
    </subcellularLocation>
</comment>
<name>A0ABX5Y538_9BACT</name>
<evidence type="ECO:0000256" key="3">
    <source>
        <dbReference type="ARBA" id="ARBA00022692"/>
    </source>
</evidence>
<dbReference type="InterPro" id="IPR011453">
    <property type="entry name" value="DUF1559"/>
</dbReference>
<dbReference type="PANTHER" id="PTHR30093">
    <property type="entry name" value="GENERAL SECRETION PATHWAY PROTEIN G"/>
    <property type="match status" value="1"/>
</dbReference>
<keyword evidence="3" id="KW-0812">Transmembrane</keyword>
<evidence type="ECO:0000256" key="6">
    <source>
        <dbReference type="SAM" id="MobiDB-lite"/>
    </source>
</evidence>
<keyword evidence="2" id="KW-0488">Methylation</keyword>
<dbReference type="EMBL" id="CP036432">
    <property type="protein sequence ID" value="QDV88330.1"/>
    <property type="molecule type" value="Genomic_DNA"/>
</dbReference>
<keyword evidence="4" id="KW-1133">Transmembrane helix</keyword>
<dbReference type="RefSeq" id="WP_419580700.1">
    <property type="nucleotide sequence ID" value="NZ_CP036432.1"/>
</dbReference>
<evidence type="ECO:0000256" key="4">
    <source>
        <dbReference type="ARBA" id="ARBA00022989"/>
    </source>
</evidence>
<reference evidence="8 9" key="1">
    <citation type="submission" date="2019-02" db="EMBL/GenBank/DDBJ databases">
        <title>Deep-cultivation of Planctomycetes and their phenomic and genomic characterization uncovers novel biology.</title>
        <authorList>
            <person name="Wiegand S."/>
            <person name="Jogler M."/>
            <person name="Boedeker C."/>
            <person name="Pinto D."/>
            <person name="Vollmers J."/>
            <person name="Rivas-Marin E."/>
            <person name="Kohn T."/>
            <person name="Peeters S.H."/>
            <person name="Heuer A."/>
            <person name="Rast P."/>
            <person name="Oberbeckmann S."/>
            <person name="Bunk B."/>
            <person name="Jeske O."/>
            <person name="Meyerdierks A."/>
            <person name="Storesund J.E."/>
            <person name="Kallscheuer N."/>
            <person name="Luecker S."/>
            <person name="Lage O.M."/>
            <person name="Pohl T."/>
            <person name="Merkel B.J."/>
            <person name="Hornburger P."/>
            <person name="Mueller R.-W."/>
            <person name="Bruemmer F."/>
            <person name="Labrenz M."/>
            <person name="Spormann A.M."/>
            <person name="Op den Camp H."/>
            <person name="Overmann J."/>
            <person name="Amann R."/>
            <person name="Jetten M.S.M."/>
            <person name="Mascher T."/>
            <person name="Medema M.H."/>
            <person name="Devos D.P."/>
            <person name="Kaster A.-K."/>
            <person name="Ovreas L."/>
            <person name="Rohde M."/>
            <person name="Galperin M.Y."/>
            <person name="Jogler C."/>
        </authorList>
    </citation>
    <scope>NUCLEOTIDE SEQUENCE [LARGE SCALE GENOMIC DNA]</scope>
    <source>
        <strain evidence="8 9">TBK1r</strain>
    </source>
</reference>
<organism evidence="8 9">
    <name type="scientific">Stieleria magnilauensis</name>
    <dbReference type="NCBI Taxonomy" id="2527963"/>
    <lineage>
        <taxon>Bacteria</taxon>
        <taxon>Pseudomonadati</taxon>
        <taxon>Planctomycetota</taxon>
        <taxon>Planctomycetia</taxon>
        <taxon>Pirellulales</taxon>
        <taxon>Pirellulaceae</taxon>
        <taxon>Stieleria</taxon>
    </lineage>
</organism>
<dbReference type="Pfam" id="PF07596">
    <property type="entry name" value="SBP_bac_10"/>
    <property type="match status" value="1"/>
</dbReference>
<feature type="domain" description="DUF1559" evidence="7">
    <location>
        <begin position="139"/>
        <end position="215"/>
    </location>
</feature>
<feature type="compositionally biased region" description="Polar residues" evidence="6">
    <location>
        <begin position="52"/>
        <end position="61"/>
    </location>
</feature>
<evidence type="ECO:0000256" key="1">
    <source>
        <dbReference type="ARBA" id="ARBA00004167"/>
    </source>
</evidence>
<proteinExistence type="predicted"/>
<keyword evidence="5" id="KW-0472">Membrane</keyword>
<dbReference type="PANTHER" id="PTHR30093:SF44">
    <property type="entry name" value="TYPE II SECRETION SYSTEM CORE PROTEIN G"/>
    <property type="match status" value="1"/>
</dbReference>
<evidence type="ECO:0000256" key="5">
    <source>
        <dbReference type="ARBA" id="ARBA00023136"/>
    </source>
</evidence>
<evidence type="ECO:0000313" key="8">
    <source>
        <dbReference type="EMBL" id="QDV88330.1"/>
    </source>
</evidence>
<feature type="region of interest" description="Disordered" evidence="6">
    <location>
        <begin position="48"/>
        <end position="132"/>
    </location>
</feature>
<dbReference type="PROSITE" id="PS51257">
    <property type="entry name" value="PROKAR_LIPOPROTEIN"/>
    <property type="match status" value="1"/>
</dbReference>
<gene>
    <name evidence="8" type="ORF">TBK1r_73620</name>
</gene>
<dbReference type="Proteomes" id="UP000318081">
    <property type="component" value="Chromosome"/>
</dbReference>
<evidence type="ECO:0000313" key="9">
    <source>
        <dbReference type="Proteomes" id="UP000318081"/>
    </source>
</evidence>
<sequence length="729" mass="80860">MPGSTQRSTDDMPKSFRYAAFICLLGLIQGCGESQQDLFLKHAQRDRGGGTANQEVASQNAAEKPATAADPVADPVAAKPRPQIVNTSVASSLPKDRPTQEIAESESDESDDRTSLTDTIGIRPISQRQPDTELTVAERRRRAFENLQRINEALTLYLDDKGHYPKSYTTNSGGVPTLSWRVELLPYLGHEELYKQFDFSRAWNMPPNKDLLQHIPDAFVSPERFDVKTNYQLPVDSAFIFGENRALTPAMIDDGPENTIMLVEVNDAHAVHWTEPKDFDPKSPMKMSPYLGKLRVDGTFALWANGFPVLLEQGLSDAKLFQAMTYDKSDALRAGDIHRAITVEQAEDDPEPEASLTPDQVAETADDIIRPQVDMGIDLPLMVDDPAMTREPVPSAIELTAAQNKLREIFRDKIQHAKSADEKRKLASEFVALAEDMEADPSGAFALQQAALRLAIESNDGTLLIKAIDQRVARFEVDSFRENLKWIQAFGEETASRDASIVKGDGILKRAIPVIYAGIRENEYMLASSVARIANRFTSSNREDKVSRLLTRLRTQLGTAKREYDQSVDDLERFRTNPEDVAAGAAFGSFLCFIKGDWQTGLPLIAEGTGGDLVEVVKMDLRGASRAIDQVALGDAWWELSRRGSGAYRQGAEDRAVMWYSQSIVRLPESLDRIHVENRLKEADQSDARSPIALCIQLADEIGVDLTRSLTSIAAKGGRVARRNHDDDD</sequence>
<feature type="region of interest" description="Disordered" evidence="6">
    <location>
        <begin position="343"/>
        <end position="367"/>
    </location>
</feature>
<protein>
    <recommendedName>
        <fullName evidence="7">DUF1559 domain-containing protein</fullName>
    </recommendedName>
</protein>
<feature type="compositionally biased region" description="Low complexity" evidence="6">
    <location>
        <begin position="64"/>
        <end position="80"/>
    </location>
</feature>